<dbReference type="InterPro" id="IPR051404">
    <property type="entry name" value="TA_system_antitoxin"/>
</dbReference>
<dbReference type="SUPFAM" id="SSF143100">
    <property type="entry name" value="TTHA1013/TTHA0281-like"/>
    <property type="match status" value="1"/>
</dbReference>
<feature type="domain" description="HTH cro/C1-type" evidence="1">
    <location>
        <begin position="85"/>
        <end position="138"/>
    </location>
</feature>
<name>M6VWK1_9LEPT</name>
<dbReference type="SUPFAM" id="SSF47413">
    <property type="entry name" value="lambda repressor-like DNA-binding domains"/>
    <property type="match status" value="1"/>
</dbReference>
<sequence length="140" mass="15617">MISYPAVLTEDEQEGGYTVEFPDLPGCITEGDTLEQALGYAKDALSLYLESIYSRKLPIPQPSKKSGKSIHYIEPEKKIGFAIWLKLNRAEQGLSQARVASQLGVSQQAYQKFENPKRTNPTLSQIVKLENLFGSEILKP</sequence>
<evidence type="ECO:0000259" key="1">
    <source>
        <dbReference type="PROSITE" id="PS50943"/>
    </source>
</evidence>
<dbReference type="OrthoDB" id="327875at2"/>
<dbReference type="RefSeq" id="WP_002178222.1">
    <property type="nucleotide sequence ID" value="NZ_AKWD02000033.1"/>
</dbReference>
<dbReference type="Gene3D" id="1.10.260.40">
    <property type="entry name" value="lambda repressor-like DNA-binding domains"/>
    <property type="match status" value="1"/>
</dbReference>
<dbReference type="AlphaFoldDB" id="M6VWK1"/>
<dbReference type="Proteomes" id="UP000012112">
    <property type="component" value="Unassembled WGS sequence"/>
</dbReference>
<dbReference type="Pfam" id="PF01381">
    <property type="entry name" value="HTH_3"/>
    <property type="match status" value="1"/>
</dbReference>
<gene>
    <name evidence="2" type="ORF">LEP1GSC172_3270</name>
</gene>
<reference evidence="2 3" key="1">
    <citation type="submission" date="2013-01" db="EMBL/GenBank/DDBJ databases">
        <authorList>
            <person name="Harkins D.M."/>
            <person name="Durkin A.S."/>
            <person name="Brinkac L.M."/>
            <person name="Haft D.H."/>
            <person name="Selengut J.D."/>
            <person name="Sanka R."/>
            <person name="DePew J."/>
            <person name="Purushe J."/>
            <person name="Matthias M.A."/>
            <person name="Vinetz J.M."/>
            <person name="Sutton G.G."/>
            <person name="Nierman W.C."/>
            <person name="Fouts D.E."/>
        </authorList>
    </citation>
    <scope>NUCLEOTIDE SEQUENCE [LARGE SCALE GENOMIC DNA]</scope>
    <source>
        <strain evidence="2 3">HAI1536</strain>
    </source>
</reference>
<evidence type="ECO:0000313" key="2">
    <source>
        <dbReference type="EMBL" id="EMO53923.1"/>
    </source>
</evidence>
<dbReference type="InterPro" id="IPR035069">
    <property type="entry name" value="TTHA1013/TTHA0281-like"/>
</dbReference>
<dbReference type="Pfam" id="PF15919">
    <property type="entry name" value="HicB_lk_antitox"/>
    <property type="match status" value="1"/>
</dbReference>
<dbReference type="PANTHER" id="PTHR34504">
    <property type="entry name" value="ANTITOXIN HICB"/>
    <property type="match status" value="1"/>
</dbReference>
<dbReference type="CDD" id="cd00093">
    <property type="entry name" value="HTH_XRE"/>
    <property type="match status" value="1"/>
</dbReference>
<proteinExistence type="predicted"/>
<dbReference type="PROSITE" id="PS50943">
    <property type="entry name" value="HTH_CROC1"/>
    <property type="match status" value="1"/>
</dbReference>
<evidence type="ECO:0000313" key="3">
    <source>
        <dbReference type="Proteomes" id="UP000012112"/>
    </source>
</evidence>
<dbReference type="InterPro" id="IPR001387">
    <property type="entry name" value="Cro/C1-type_HTH"/>
</dbReference>
<dbReference type="InterPro" id="IPR031807">
    <property type="entry name" value="HicB-like"/>
</dbReference>
<dbReference type="SMART" id="SM00530">
    <property type="entry name" value="HTH_XRE"/>
    <property type="match status" value="1"/>
</dbReference>
<dbReference type="InterPro" id="IPR010982">
    <property type="entry name" value="Lambda_DNA-bd_dom_sf"/>
</dbReference>
<protein>
    <recommendedName>
        <fullName evidence="1">HTH cro/C1-type domain-containing protein</fullName>
    </recommendedName>
</protein>
<dbReference type="GO" id="GO:0003677">
    <property type="term" value="F:DNA binding"/>
    <property type="evidence" value="ECO:0007669"/>
    <property type="project" value="InterPro"/>
</dbReference>
<dbReference type="PANTHER" id="PTHR34504:SF4">
    <property type="entry name" value="ANTITOXIN HICB"/>
    <property type="match status" value="1"/>
</dbReference>
<comment type="caution">
    <text evidence="2">The sequence shown here is derived from an EMBL/GenBank/DDBJ whole genome shotgun (WGS) entry which is preliminary data.</text>
</comment>
<dbReference type="Gene3D" id="3.30.160.250">
    <property type="match status" value="1"/>
</dbReference>
<dbReference type="EMBL" id="AKWD02000033">
    <property type="protein sequence ID" value="EMO53923.1"/>
    <property type="molecule type" value="Genomic_DNA"/>
</dbReference>
<accession>M6VWK1</accession>
<organism evidence="2 3">
    <name type="scientific">Leptospira noguchii</name>
    <dbReference type="NCBI Taxonomy" id="28182"/>
    <lineage>
        <taxon>Bacteria</taxon>
        <taxon>Pseudomonadati</taxon>
        <taxon>Spirochaetota</taxon>
        <taxon>Spirochaetia</taxon>
        <taxon>Leptospirales</taxon>
        <taxon>Leptospiraceae</taxon>
        <taxon>Leptospira</taxon>
    </lineage>
</organism>